<keyword evidence="7" id="KW-0411">Iron-sulfur</keyword>
<evidence type="ECO:0000259" key="8">
    <source>
        <dbReference type="PROSITE" id="PS51379"/>
    </source>
</evidence>
<dbReference type="AlphaFoldDB" id="A0A1H8B9X6"/>
<dbReference type="OrthoDB" id="9807879at2"/>
<evidence type="ECO:0000256" key="2">
    <source>
        <dbReference type="ARBA" id="ARBA00022485"/>
    </source>
</evidence>
<keyword evidence="10" id="KW-1185">Reference proteome</keyword>
<evidence type="ECO:0000256" key="7">
    <source>
        <dbReference type="ARBA" id="ARBA00023014"/>
    </source>
</evidence>
<dbReference type="PANTHER" id="PTHR43687:SF6">
    <property type="entry name" value="L-ASPARTATE SEMIALDEHYDE SULFURTRANSFERASE IRON-SULFUR SUBUNIT"/>
    <property type="match status" value="1"/>
</dbReference>
<dbReference type="Pfam" id="PF04015">
    <property type="entry name" value="DUF362"/>
    <property type="match status" value="1"/>
</dbReference>
<evidence type="ECO:0000256" key="4">
    <source>
        <dbReference type="ARBA" id="ARBA00022737"/>
    </source>
</evidence>
<keyword evidence="6" id="KW-0408">Iron</keyword>
<evidence type="ECO:0000256" key="6">
    <source>
        <dbReference type="ARBA" id="ARBA00023004"/>
    </source>
</evidence>
<dbReference type="PROSITE" id="PS00198">
    <property type="entry name" value="4FE4S_FER_1"/>
    <property type="match status" value="1"/>
</dbReference>
<dbReference type="STRING" id="43775.SAMN04489760_1497"/>
<dbReference type="PROSITE" id="PS51379">
    <property type="entry name" value="4FE4S_FER_2"/>
    <property type="match status" value="2"/>
</dbReference>
<accession>A0A1H8B9X6</accession>
<dbReference type="PANTHER" id="PTHR43687">
    <property type="entry name" value="ADENYLYLSULFATE REDUCTASE, BETA SUBUNIT"/>
    <property type="match status" value="1"/>
</dbReference>
<dbReference type="EMBL" id="FOBS01000049">
    <property type="protein sequence ID" value="SEM79745.1"/>
    <property type="molecule type" value="Genomic_DNA"/>
</dbReference>
<feature type="domain" description="4Fe-4S ferredoxin-type" evidence="8">
    <location>
        <begin position="299"/>
        <end position="324"/>
    </location>
</feature>
<gene>
    <name evidence="9" type="ORF">SAMN04489760_1497</name>
</gene>
<dbReference type="GO" id="GO:0051539">
    <property type="term" value="F:4 iron, 4 sulfur cluster binding"/>
    <property type="evidence" value="ECO:0007669"/>
    <property type="project" value="UniProtKB-KW"/>
</dbReference>
<dbReference type="RefSeq" id="WP_093884913.1">
    <property type="nucleotide sequence ID" value="NZ_FOBS01000049.1"/>
</dbReference>
<dbReference type="Gene3D" id="3.30.70.20">
    <property type="match status" value="1"/>
</dbReference>
<evidence type="ECO:0000256" key="1">
    <source>
        <dbReference type="ARBA" id="ARBA00022448"/>
    </source>
</evidence>
<keyword evidence="4" id="KW-0677">Repeat</keyword>
<evidence type="ECO:0000256" key="5">
    <source>
        <dbReference type="ARBA" id="ARBA00022982"/>
    </source>
</evidence>
<evidence type="ECO:0000313" key="10">
    <source>
        <dbReference type="Proteomes" id="UP000198744"/>
    </source>
</evidence>
<dbReference type="InterPro" id="IPR017896">
    <property type="entry name" value="4Fe4S_Fe-S-bd"/>
</dbReference>
<dbReference type="InterPro" id="IPR007160">
    <property type="entry name" value="DUF362"/>
</dbReference>
<sequence>MSLVFIQKSSYRYETLKPQVFAMLDRLGGHSLCAGSRVLIKPNLMTYATPEQALLTHPLIIRAVVEYVLERGARPLVADSPALGSFDRVLRESGIAEVLSPLHVECRPFQESLKIDIGEPFGFVDIAREAIESDFIINLPKFKTHRQMILTLGVKNLFGCIVGYRKPEWHMKTGINHPLFARLLVQLYQRISPAVTILDGILALEGEGPGKRGIPREVGLLLGSDSALAIDRTVCRLLELEPEHIPVLKAADELGLLEEPLDIDGQLEPLGAFQLPEVVPFVLSGTRILQRMLRLYFLARPSVETNLCRHCGACWEICPAKAINGTVRPLRFNYEDCIRCFCCIEVCPHGALHTVDPLPARLVRKIMARLW</sequence>
<keyword evidence="2" id="KW-0004">4Fe-4S</keyword>
<dbReference type="InterPro" id="IPR050572">
    <property type="entry name" value="Fe-S_Ferredoxin"/>
</dbReference>
<keyword evidence="5" id="KW-0249">Electron transport</keyword>
<proteinExistence type="predicted"/>
<reference evidence="9 10" key="1">
    <citation type="submission" date="2016-10" db="EMBL/GenBank/DDBJ databases">
        <authorList>
            <person name="de Groot N.N."/>
        </authorList>
    </citation>
    <scope>NUCLEOTIDE SEQUENCE [LARGE SCALE GENOMIC DNA]</scope>
    <source>
        <strain evidence="9 10">DSM 8423</strain>
    </source>
</reference>
<name>A0A1H8B9X6_9BACT</name>
<protein>
    <submittedName>
        <fullName evidence="9">Uncharacterized conserved protein, DUF362 family</fullName>
    </submittedName>
</protein>
<evidence type="ECO:0000313" key="9">
    <source>
        <dbReference type="EMBL" id="SEM79745.1"/>
    </source>
</evidence>
<keyword evidence="1" id="KW-0813">Transport</keyword>
<dbReference type="Pfam" id="PF13237">
    <property type="entry name" value="Fer4_10"/>
    <property type="match status" value="1"/>
</dbReference>
<dbReference type="Proteomes" id="UP000198744">
    <property type="component" value="Unassembled WGS sequence"/>
</dbReference>
<evidence type="ECO:0000256" key="3">
    <source>
        <dbReference type="ARBA" id="ARBA00022723"/>
    </source>
</evidence>
<dbReference type="SUPFAM" id="SSF54862">
    <property type="entry name" value="4Fe-4S ferredoxins"/>
    <property type="match status" value="1"/>
</dbReference>
<organism evidence="9 10">
    <name type="scientific">Syntrophus gentianae</name>
    <dbReference type="NCBI Taxonomy" id="43775"/>
    <lineage>
        <taxon>Bacteria</taxon>
        <taxon>Pseudomonadati</taxon>
        <taxon>Thermodesulfobacteriota</taxon>
        <taxon>Syntrophia</taxon>
        <taxon>Syntrophales</taxon>
        <taxon>Syntrophaceae</taxon>
        <taxon>Syntrophus</taxon>
    </lineage>
</organism>
<dbReference type="InterPro" id="IPR017900">
    <property type="entry name" value="4Fe4S_Fe_S_CS"/>
</dbReference>
<keyword evidence="3" id="KW-0479">Metal-binding</keyword>
<dbReference type="GO" id="GO:0046872">
    <property type="term" value="F:metal ion binding"/>
    <property type="evidence" value="ECO:0007669"/>
    <property type="project" value="UniProtKB-KW"/>
</dbReference>
<feature type="domain" description="4Fe-4S ferredoxin-type" evidence="8">
    <location>
        <begin position="328"/>
        <end position="357"/>
    </location>
</feature>